<proteinExistence type="predicted"/>
<feature type="region of interest" description="Disordered" evidence="1">
    <location>
        <begin position="156"/>
        <end position="178"/>
    </location>
</feature>
<reference evidence="2" key="1">
    <citation type="submission" date="2013-07" db="EMBL/GenBank/DDBJ databases">
        <title>The Genome Sequence of Cryptococcus pinus CBS10737.</title>
        <authorList>
            <consortium name="The Broad Institute Genome Sequencing Platform"/>
            <person name="Cuomo C."/>
            <person name="Litvintseva A."/>
            <person name="Chen Y."/>
            <person name="Heitman J."/>
            <person name="Sun S."/>
            <person name="Springer D."/>
            <person name="Dromer F."/>
            <person name="Young S.K."/>
            <person name="Zeng Q."/>
            <person name="Gargeya S."/>
            <person name="Fitzgerald M."/>
            <person name="Abouelleil A."/>
            <person name="Alvarado L."/>
            <person name="Berlin A.M."/>
            <person name="Chapman S.B."/>
            <person name="Dewar J."/>
            <person name="Goldberg J."/>
            <person name="Griggs A."/>
            <person name="Gujja S."/>
            <person name="Hansen M."/>
            <person name="Howarth C."/>
            <person name="Imamovic A."/>
            <person name="Larimer J."/>
            <person name="McCowan C."/>
            <person name="Murphy C."/>
            <person name="Pearson M."/>
            <person name="Priest M."/>
            <person name="Roberts A."/>
            <person name="Saif S."/>
            <person name="Shea T."/>
            <person name="Sykes S."/>
            <person name="Wortman J."/>
            <person name="Nusbaum C."/>
            <person name="Birren B."/>
        </authorList>
    </citation>
    <scope>NUCLEOTIDE SEQUENCE [LARGE SCALE GENOMIC DNA]</scope>
    <source>
        <strain evidence="2">CBS 10737</strain>
    </source>
</reference>
<accession>A0A1B9I4K7</accession>
<dbReference type="RefSeq" id="XP_019011677.1">
    <property type="nucleotide sequence ID" value="XM_019155523.1"/>
</dbReference>
<evidence type="ECO:0000313" key="4">
    <source>
        <dbReference type="Proteomes" id="UP000094020"/>
    </source>
</evidence>
<gene>
    <name evidence="2" type="ORF">I206_03780</name>
    <name evidence="3" type="ORF">I206_105310</name>
</gene>
<reference evidence="3" key="2">
    <citation type="submission" date="2013-07" db="EMBL/GenBank/DDBJ databases">
        <authorList>
            <consortium name="The Broad Institute Genome Sequencing Platform"/>
            <person name="Cuomo C."/>
            <person name="Litvintseva A."/>
            <person name="Chen Y."/>
            <person name="Heitman J."/>
            <person name="Sun S."/>
            <person name="Springer D."/>
            <person name="Dromer F."/>
            <person name="Young S.K."/>
            <person name="Zeng Q."/>
            <person name="Gargeya S."/>
            <person name="Fitzgerald M."/>
            <person name="Abouelleil A."/>
            <person name="Alvarado L."/>
            <person name="Berlin A.M."/>
            <person name="Chapman S.B."/>
            <person name="Dewar J."/>
            <person name="Goldberg J."/>
            <person name="Griggs A."/>
            <person name="Gujja S."/>
            <person name="Hansen M."/>
            <person name="Howarth C."/>
            <person name="Imamovic A."/>
            <person name="Larimer J."/>
            <person name="McCowan C."/>
            <person name="Murphy C."/>
            <person name="Pearson M."/>
            <person name="Priest M."/>
            <person name="Roberts A."/>
            <person name="Saif S."/>
            <person name="Shea T."/>
            <person name="Sykes S."/>
            <person name="Wortman J."/>
            <person name="Nusbaum C."/>
            <person name="Birren B."/>
        </authorList>
    </citation>
    <scope>NUCLEOTIDE SEQUENCE</scope>
    <source>
        <strain evidence="3">CBS 10737</strain>
    </source>
</reference>
<dbReference type="EMBL" id="KI894010">
    <property type="protein sequence ID" value="OCF50458.1"/>
    <property type="molecule type" value="Genomic_DNA"/>
</dbReference>
<dbReference type="OrthoDB" id="548474at2759"/>
<sequence length="178" mass="19850">MPPTSIEFTPKHSQPFTLEEAMGLEIETLVTEIKRLENSIKHLKKTQIELKSYINSEDGNEEEGEGEIELAYKENENTISSQSERITIIKLALINKLGSDARLEHYGLSIDNNNNNNNNNSKPLPASNENTISQQQIRNEESLSIDQIPREIVQLQGGGSAGTSNQEQPVNEDVGLHL</sequence>
<evidence type="ECO:0000256" key="1">
    <source>
        <dbReference type="SAM" id="MobiDB-lite"/>
    </source>
</evidence>
<keyword evidence="4" id="KW-1185">Reference proteome</keyword>
<dbReference type="GO" id="GO:0070682">
    <property type="term" value="P:proteasome regulatory particle assembly"/>
    <property type="evidence" value="ECO:0007669"/>
    <property type="project" value="InterPro"/>
</dbReference>
<reference evidence="2" key="3">
    <citation type="submission" date="2016-07" db="EMBL/GenBank/DDBJ databases">
        <title>Evolution of pathogenesis and genome organization in the Tremellales.</title>
        <authorList>
            <person name="Cuomo C."/>
            <person name="Litvintseva A."/>
            <person name="Heitman J."/>
            <person name="Chen Y."/>
            <person name="Sun S."/>
            <person name="Springer D."/>
            <person name="Dromer F."/>
            <person name="Young S."/>
            <person name="Zeng Q."/>
            <person name="Chapman S."/>
            <person name="Gujja S."/>
            <person name="Saif S."/>
            <person name="Birren B."/>
        </authorList>
    </citation>
    <scope>NUCLEOTIDE SEQUENCE</scope>
    <source>
        <strain evidence="2">CBS 10737</strain>
    </source>
</reference>
<feature type="region of interest" description="Disordered" evidence="1">
    <location>
        <begin position="109"/>
        <end position="128"/>
    </location>
</feature>
<dbReference type="PANTHER" id="PTHR40422:SF1">
    <property type="entry name" value="TRANSLATION MACHINERY-ASSOCIATED PROTEIN 17"/>
    <property type="match status" value="1"/>
</dbReference>
<evidence type="ECO:0000313" key="2">
    <source>
        <dbReference type="EMBL" id="OCF50458.1"/>
    </source>
</evidence>
<protein>
    <submittedName>
        <fullName evidence="2">Uncharacterized protein</fullName>
    </submittedName>
</protein>
<reference evidence="3" key="4">
    <citation type="submission" date="2024-02" db="EMBL/GenBank/DDBJ databases">
        <title>Comparative genomics of Cryptococcus and Kwoniella reveals pathogenesis evolution and contrasting modes of karyotype evolution via chromosome fusion or intercentromeric recombination.</title>
        <authorList>
            <person name="Coelho M.A."/>
            <person name="David-Palma M."/>
            <person name="Shea T."/>
            <person name="Bowers K."/>
            <person name="McGinley-Smith S."/>
            <person name="Mohammad A.W."/>
            <person name="Gnirke A."/>
            <person name="Yurkov A.M."/>
            <person name="Nowrousian M."/>
            <person name="Sun S."/>
            <person name="Cuomo C.A."/>
            <person name="Heitman J."/>
        </authorList>
    </citation>
    <scope>NUCLEOTIDE SEQUENCE</scope>
    <source>
        <strain evidence="3">CBS 10737</strain>
    </source>
</reference>
<dbReference type="STRING" id="1296096.A0A1B9I4K7"/>
<organism evidence="2">
    <name type="scientific">Kwoniella pini CBS 10737</name>
    <dbReference type="NCBI Taxonomy" id="1296096"/>
    <lineage>
        <taxon>Eukaryota</taxon>
        <taxon>Fungi</taxon>
        <taxon>Dikarya</taxon>
        <taxon>Basidiomycota</taxon>
        <taxon>Agaricomycotina</taxon>
        <taxon>Tremellomycetes</taxon>
        <taxon>Tremellales</taxon>
        <taxon>Cryptococcaceae</taxon>
        <taxon>Kwoniella</taxon>
    </lineage>
</organism>
<name>A0A1B9I4K7_9TREE</name>
<dbReference type="KEGG" id="kpin:30172149"/>
<dbReference type="GeneID" id="30172149"/>
<dbReference type="EMBL" id="CP144525">
    <property type="protein sequence ID" value="WWC71355.1"/>
    <property type="molecule type" value="Genomic_DNA"/>
</dbReference>
<evidence type="ECO:0000313" key="3">
    <source>
        <dbReference type="EMBL" id="WWC71355.1"/>
    </source>
</evidence>
<dbReference type="InterPro" id="IPR038966">
    <property type="entry name" value="TMA17"/>
</dbReference>
<dbReference type="GO" id="GO:0030674">
    <property type="term" value="F:protein-macromolecule adaptor activity"/>
    <property type="evidence" value="ECO:0007669"/>
    <property type="project" value="TreeGrafter"/>
</dbReference>
<dbReference type="Proteomes" id="UP000094020">
    <property type="component" value="Chromosome 7"/>
</dbReference>
<dbReference type="PANTHER" id="PTHR40422">
    <property type="entry name" value="TRANSLATION MACHINERY-ASSOCIATED PROTEIN 17"/>
    <property type="match status" value="1"/>
</dbReference>
<dbReference type="AlphaFoldDB" id="A0A1B9I4K7"/>